<dbReference type="InterPro" id="IPR033133">
    <property type="entry name" value="PUM-HD"/>
</dbReference>
<dbReference type="Pfam" id="PF00806">
    <property type="entry name" value="PUF"/>
    <property type="match status" value="2"/>
</dbReference>
<dbReference type="InParanoid" id="A0A0S2M5M8"/>
<dbReference type="FunCoup" id="A0A0S2M5M8">
    <property type="interactions" value="10"/>
</dbReference>
<evidence type="ECO:0000256" key="4">
    <source>
        <dbReference type="SAM" id="MobiDB-lite"/>
    </source>
</evidence>
<evidence type="ECO:0000313" key="7">
    <source>
        <dbReference type="EMBL" id="ALO69293.1"/>
    </source>
</evidence>
<reference evidence="7 8" key="1">
    <citation type="journal article" date="2005" name="Science">
        <title>The genome of the basidiomycetous yeast and human pathogen Cryptococcus neoformans.</title>
        <authorList>
            <person name="Loftus B.J."/>
            <person name="Fung E."/>
            <person name="Roncaglia P."/>
            <person name="Rowley D."/>
            <person name="Amedeo P."/>
            <person name="Bruno D."/>
            <person name="Vamathevan J."/>
            <person name="Miranda M."/>
            <person name="Anderson I.J."/>
            <person name="Fraser J.A."/>
            <person name="Allen J.E."/>
            <person name="Bosdet I.E."/>
            <person name="Brent M.R."/>
            <person name="Chiu R."/>
            <person name="Doering T.L."/>
            <person name="Donlin M.J."/>
            <person name="D'Souza C.A."/>
            <person name="Fox D.S."/>
            <person name="Grinberg V."/>
            <person name="Fu J."/>
            <person name="Fukushima M."/>
            <person name="Haas B.J."/>
            <person name="Huang J.C."/>
            <person name="Janbon G."/>
            <person name="Jones S.J."/>
            <person name="Koo H.L."/>
            <person name="Krzywinski M.I."/>
            <person name="Kwon-Chung J.K."/>
            <person name="Lengeler K.B."/>
            <person name="Maiti R."/>
            <person name="Marra M.A."/>
            <person name="Marra R.E."/>
            <person name="Mathewson C.A."/>
            <person name="Mitchell T.G."/>
            <person name="Pertea M."/>
            <person name="Riggs F.R."/>
            <person name="Salzberg S.L."/>
            <person name="Schein J.E."/>
            <person name="Shvartsbeyn A."/>
            <person name="Shin H."/>
            <person name="Shumway M."/>
            <person name="Specht C.A."/>
            <person name="Suh B.B."/>
            <person name="Tenney A."/>
            <person name="Utterback T.R."/>
            <person name="Wickes B.L."/>
            <person name="Wortman J.R."/>
            <person name="Wye N.H."/>
            <person name="Kronstad J.W."/>
            <person name="Lodge J.K."/>
            <person name="Heitman J."/>
            <person name="Davis R.W."/>
            <person name="Fraser C.M."/>
            <person name="Hyman R.W."/>
        </authorList>
    </citation>
    <scope>NUCLEOTIDE SEQUENCE [LARGE SCALE GENOMIC DNA]</scope>
    <source>
        <strain evidence="8">JEC21 / ATCC MYA-565</strain>
    </source>
</reference>
<evidence type="ECO:0008006" key="9">
    <source>
        <dbReference type="Google" id="ProtNLM"/>
    </source>
</evidence>
<dbReference type="OrthoDB" id="2017782at2759"/>
<sequence>MTPPTRHSDSNSSSPQQQRRSSMPITPIHFAAGSPHYRQSASSQYFTTPYQTMGRTSRSVSFNGPSHVRLYDVIGNESVANQRINLAALPPQYAMHNSSTSPGHRSISNVGLLPPASLSELRNRTQQLIERCGIVSRHNSTLSSLEITRSRPRITPDNISYYMQADDRVVRRAMERFGIHDSNCAAAVQLSGFYEGEASKGIHGQTLLPSDTVWFGAPNVTGGQSISGIRSDSRMANHDSHHQHQELDPSDLQFPSETLWIGNLDVQVGKGVIYEAFEQYGPIGSIRVLPEKTCAFVNFVKQSSAIFAHEDVLHRLGGILPTLSRTAPVLLGFGKMNASLKQKRSAVLSPFVQGEMTSPLYRTIPPSTPRMKQGPASPLLATRAIKIAKVPTDISSTKLSQTFSVFGFVENSRILPGMRHGFINFERLDSAVAAYEEFSGKEIFGAHYGPVQIDFARVPTRAPSYMTFDITSDMGLTNALNLVSGASTVPMEQQLSEGGSGVENYRSPLLLDLIKQGMHEKVLEKDLGVNGAVTEEQMIMQVFGSGEGGEGDDEVRAKEGYGKTHWQLIIPELHPLTMEIFDAINLKTIALELSQSHLSMEHVDDICQSYAGHYVQLSIHPLGNTVLQYLFRLASPKQRLAILKGISPYLAYVGIHHHGTWVAQTLVDSCRTEEEQQIIVESFREWAPALMCDKIGNYLCSGIMEYGPELNSFIFDAAVDKLLAIISDRYGARCLLRCLESSQATLYQKKRVATSIVLNSIPLATCSNGALLLTWLLDSSNLPGRYDLISKRFLPHLGHLCNHRIASRSILRIIAQSSEPEASKSVLRSIFLSKKYDFVLRSLLFDSPSGPQFIGKILALSTISPGDRLEIEKAISTTLSAMTANYSPEHHALLDSIARTNSRLNVAGIKVSRTLSQSPSFTNAPPLQPAKLSSRQACSQLLPSFQFISSETKGSSPPYHPSLSCGPQSFAQDKAVTSQSQTSQEPWHGVPLQALCTPEFRPVRITRPTSATPPPTIRPENVPLPVTPYGKSDAEDEQE</sequence>
<evidence type="ECO:0000256" key="3">
    <source>
        <dbReference type="PROSITE-ProRule" id="PRU00317"/>
    </source>
</evidence>
<keyword evidence="8" id="KW-1185">Reference proteome</keyword>
<proteinExistence type="predicted"/>
<dbReference type="PROSITE" id="PS50303">
    <property type="entry name" value="PUM_HD"/>
    <property type="match status" value="1"/>
</dbReference>
<dbReference type="GeneID" id="36392945"/>
<dbReference type="InterPro" id="IPR016024">
    <property type="entry name" value="ARM-type_fold"/>
</dbReference>
<evidence type="ECO:0000256" key="1">
    <source>
        <dbReference type="ARBA" id="ARBA00022737"/>
    </source>
</evidence>
<dbReference type="SMART" id="SM00025">
    <property type="entry name" value="Pumilio"/>
    <property type="match status" value="5"/>
</dbReference>
<dbReference type="PANTHER" id="PTHR47093:SF1">
    <property type="entry name" value="PROTEIN JSN1-RELATED"/>
    <property type="match status" value="1"/>
</dbReference>
<dbReference type="PANTHER" id="PTHR47093">
    <property type="entry name" value="PROTEIN JSN1-RELATED"/>
    <property type="match status" value="1"/>
</dbReference>
<evidence type="ECO:0000313" key="8">
    <source>
        <dbReference type="Proteomes" id="UP000002149"/>
    </source>
</evidence>
<dbReference type="SUPFAM" id="SSF48371">
    <property type="entry name" value="ARM repeat"/>
    <property type="match status" value="1"/>
</dbReference>
<feature type="region of interest" description="Disordered" evidence="4">
    <location>
        <begin position="1"/>
        <end position="22"/>
    </location>
</feature>
<feature type="domain" description="PUM-HD" evidence="6">
    <location>
        <begin position="547"/>
        <end position="901"/>
    </location>
</feature>
<dbReference type="AlphaFoldDB" id="A0A0S2M5M8"/>
<dbReference type="Gene3D" id="3.30.70.330">
    <property type="match status" value="2"/>
</dbReference>
<evidence type="ECO:0000259" key="6">
    <source>
        <dbReference type="PROSITE" id="PS50303"/>
    </source>
</evidence>
<evidence type="ECO:0000259" key="5">
    <source>
        <dbReference type="PROSITE" id="PS50102"/>
    </source>
</evidence>
<gene>
    <name evidence="7" type="ordered locus">CNG02835</name>
</gene>
<dbReference type="PROSITE" id="PS50302">
    <property type="entry name" value="PUM"/>
    <property type="match status" value="1"/>
</dbReference>
<feature type="repeat" description="Pumilio" evidence="3">
    <location>
        <begin position="609"/>
        <end position="644"/>
    </location>
</feature>
<dbReference type="InterPro" id="IPR001313">
    <property type="entry name" value="Pumilio_RNA-bd_rpt"/>
</dbReference>
<protein>
    <recommendedName>
        <fullName evidence="9">Pumilio domain-containing protein c</fullName>
    </recommendedName>
</protein>
<feature type="domain" description="RRM" evidence="5">
    <location>
        <begin position="383"/>
        <end position="458"/>
    </location>
</feature>
<dbReference type="PaxDb" id="214684-A0A0S2M5M8"/>
<dbReference type="GO" id="GO:0000932">
    <property type="term" value="C:P-body"/>
    <property type="evidence" value="ECO:0000318"/>
    <property type="project" value="GO_Central"/>
</dbReference>
<feature type="compositionally biased region" description="Basic and acidic residues" evidence="4">
    <location>
        <begin position="231"/>
        <end position="247"/>
    </location>
</feature>
<dbReference type="SUPFAM" id="SSF54928">
    <property type="entry name" value="RNA-binding domain, RBD"/>
    <property type="match status" value="2"/>
</dbReference>
<dbReference type="Gene3D" id="1.25.10.10">
    <property type="entry name" value="Leucine-rich Repeat Variant"/>
    <property type="match status" value="1"/>
</dbReference>
<dbReference type="InterPro" id="IPR052645">
    <property type="entry name" value="Pumilio_domain_protein"/>
</dbReference>
<dbReference type="EMBL" id="AE017347">
    <property type="protein sequence ID" value="ALO69293.1"/>
    <property type="molecule type" value="Genomic_DNA"/>
</dbReference>
<feature type="region of interest" description="Disordered" evidence="4">
    <location>
        <begin position="951"/>
        <end position="1039"/>
    </location>
</feature>
<dbReference type="RefSeq" id="XP_024514552.1">
    <property type="nucleotide sequence ID" value="XM_024658630.1"/>
</dbReference>
<dbReference type="GO" id="GO:0000288">
    <property type="term" value="P:nuclear-transcribed mRNA catabolic process, deadenylation-dependent decay"/>
    <property type="evidence" value="ECO:0000318"/>
    <property type="project" value="GO_Central"/>
</dbReference>
<name>A0A0S2M5M8_CRYD1</name>
<dbReference type="Proteomes" id="UP000002149">
    <property type="component" value="Chromosome 7"/>
</dbReference>
<organism evidence="7 8">
    <name type="scientific">Cryptococcus deneoformans (strain JEC21 / ATCC MYA-565)</name>
    <name type="common">Cryptococcus neoformans var. neoformans serotype D</name>
    <dbReference type="NCBI Taxonomy" id="214684"/>
    <lineage>
        <taxon>Eukaryota</taxon>
        <taxon>Fungi</taxon>
        <taxon>Dikarya</taxon>
        <taxon>Basidiomycota</taxon>
        <taxon>Agaricomycotina</taxon>
        <taxon>Tremellomycetes</taxon>
        <taxon>Tremellales</taxon>
        <taxon>Cryptococcaceae</taxon>
        <taxon>Cryptococcus</taxon>
        <taxon>Cryptococcus neoformans species complex</taxon>
    </lineage>
</organism>
<evidence type="ECO:0000256" key="2">
    <source>
        <dbReference type="PROSITE-ProRule" id="PRU00176"/>
    </source>
</evidence>
<feature type="compositionally biased region" description="Low complexity" evidence="4">
    <location>
        <begin position="10"/>
        <end position="22"/>
    </location>
</feature>
<accession>A0A0S2M5M8</accession>
<dbReference type="InterPro" id="IPR000504">
    <property type="entry name" value="RRM_dom"/>
</dbReference>
<feature type="compositionally biased region" description="Polar residues" evidence="4">
    <location>
        <begin position="965"/>
        <end position="985"/>
    </location>
</feature>
<dbReference type="SMART" id="SM00360">
    <property type="entry name" value="RRM"/>
    <property type="match status" value="2"/>
</dbReference>
<dbReference type="KEGG" id="cne:CNG02835"/>
<dbReference type="PROSITE" id="PS50102">
    <property type="entry name" value="RRM"/>
    <property type="match status" value="2"/>
</dbReference>
<dbReference type="GO" id="GO:0035925">
    <property type="term" value="F:mRNA 3'-UTR AU-rich region binding"/>
    <property type="evidence" value="ECO:0000318"/>
    <property type="project" value="GO_Central"/>
</dbReference>
<dbReference type="InterPro" id="IPR011989">
    <property type="entry name" value="ARM-like"/>
</dbReference>
<dbReference type="InterPro" id="IPR012677">
    <property type="entry name" value="Nucleotide-bd_a/b_plait_sf"/>
</dbReference>
<keyword evidence="2" id="KW-0694">RNA-binding</keyword>
<dbReference type="Pfam" id="PF00076">
    <property type="entry name" value="RRM_1"/>
    <property type="match status" value="2"/>
</dbReference>
<feature type="region of interest" description="Disordered" evidence="4">
    <location>
        <begin position="226"/>
        <end position="249"/>
    </location>
</feature>
<dbReference type="VEuPathDB" id="FungiDB:CNG02835"/>
<keyword evidence="1" id="KW-0677">Repeat</keyword>
<feature type="domain" description="RRM" evidence="5">
    <location>
        <begin position="257"/>
        <end position="318"/>
    </location>
</feature>
<dbReference type="InterPro" id="IPR035979">
    <property type="entry name" value="RBD_domain_sf"/>
</dbReference>